<dbReference type="GO" id="GO:0003883">
    <property type="term" value="F:CTP synthase activity"/>
    <property type="evidence" value="ECO:0007669"/>
    <property type="project" value="UniProtKB-UniRule"/>
</dbReference>
<feature type="binding site" evidence="12">
    <location>
        <begin position="379"/>
        <end position="382"/>
    </location>
    <ligand>
        <name>L-glutamine</name>
        <dbReference type="ChEBI" id="CHEBI:58359"/>
    </ligand>
</feature>
<evidence type="ECO:0000256" key="8">
    <source>
        <dbReference type="ARBA" id="ARBA00022962"/>
    </source>
</evidence>
<comment type="pathway">
    <text evidence="1 12">Pyrimidine metabolism; CTP biosynthesis via de novo pathway; CTP from UDP: step 2/2.</text>
</comment>
<keyword evidence="5 12" id="KW-0547">Nucleotide-binding</keyword>
<dbReference type="Gene3D" id="3.40.50.300">
    <property type="entry name" value="P-loop containing nucleotide triphosphate hydrolases"/>
    <property type="match status" value="1"/>
</dbReference>
<keyword evidence="3 12" id="KW-0436">Ligase</keyword>
<dbReference type="AlphaFoldDB" id="A0A1G7P5U4"/>
<protein>
    <recommendedName>
        <fullName evidence="12">CTP synthase</fullName>
        <ecNumber evidence="12">6.3.4.2</ecNumber>
    </recommendedName>
    <alternativeName>
        <fullName evidence="12">Cytidine 5'-triphosphate synthase</fullName>
    </alternativeName>
    <alternativeName>
        <fullName evidence="12">Cytidine triphosphate synthetase</fullName>
        <shortName evidence="12">CTP synthetase</shortName>
        <shortName evidence="12">CTPS</shortName>
    </alternativeName>
    <alternativeName>
        <fullName evidence="12">UTP--ammonia ligase</fullName>
    </alternativeName>
</protein>
<evidence type="ECO:0000256" key="3">
    <source>
        <dbReference type="ARBA" id="ARBA00022598"/>
    </source>
</evidence>
<comment type="catalytic activity">
    <reaction evidence="12">
        <text>UTP + NH4(+) + ATP = CTP + ADP + phosphate + 2 H(+)</text>
        <dbReference type="Rhea" id="RHEA:16597"/>
        <dbReference type="ChEBI" id="CHEBI:15378"/>
        <dbReference type="ChEBI" id="CHEBI:28938"/>
        <dbReference type="ChEBI" id="CHEBI:30616"/>
        <dbReference type="ChEBI" id="CHEBI:37563"/>
        <dbReference type="ChEBI" id="CHEBI:43474"/>
        <dbReference type="ChEBI" id="CHEBI:46398"/>
        <dbReference type="ChEBI" id="CHEBI:456216"/>
    </reaction>
</comment>
<dbReference type="GO" id="GO:0097268">
    <property type="term" value="C:cytoophidium"/>
    <property type="evidence" value="ECO:0007669"/>
    <property type="project" value="UniProtKB-ARBA"/>
</dbReference>
<evidence type="ECO:0000313" key="16">
    <source>
        <dbReference type="Proteomes" id="UP000198641"/>
    </source>
</evidence>
<dbReference type="CDD" id="cd03113">
    <property type="entry name" value="CTPS_N"/>
    <property type="match status" value="1"/>
</dbReference>
<feature type="domain" description="CTP synthase N-terminal" evidence="14">
    <location>
        <begin position="3"/>
        <end position="265"/>
    </location>
</feature>
<comment type="catalytic activity">
    <reaction evidence="12">
        <text>L-glutamine + H2O = L-glutamate + NH4(+)</text>
        <dbReference type="Rhea" id="RHEA:15889"/>
        <dbReference type="ChEBI" id="CHEBI:15377"/>
        <dbReference type="ChEBI" id="CHEBI:28938"/>
        <dbReference type="ChEBI" id="CHEBI:29985"/>
        <dbReference type="ChEBI" id="CHEBI:58359"/>
    </reaction>
</comment>
<dbReference type="PANTHER" id="PTHR11550:SF0">
    <property type="entry name" value="CTP SYNTHASE-RELATED"/>
    <property type="match status" value="1"/>
</dbReference>
<feature type="binding site" evidence="12">
    <location>
        <position position="71"/>
    </location>
    <ligand>
        <name>Mg(2+)</name>
        <dbReference type="ChEBI" id="CHEBI:18420"/>
    </ligand>
</feature>
<comment type="similarity">
    <text evidence="2 12">Belongs to the CTP synthase family.</text>
</comment>
<dbReference type="UniPathway" id="UPA00159">
    <property type="reaction ID" value="UER00277"/>
</dbReference>
<feature type="active site" description="Nucleophile; for glutamine hydrolysis" evidence="12">
    <location>
        <position position="378"/>
    </location>
</feature>
<evidence type="ECO:0000256" key="11">
    <source>
        <dbReference type="ARBA" id="ARBA00059148"/>
    </source>
</evidence>
<keyword evidence="16" id="KW-1185">Reference proteome</keyword>
<dbReference type="PANTHER" id="PTHR11550">
    <property type="entry name" value="CTP SYNTHASE"/>
    <property type="match status" value="1"/>
</dbReference>
<feature type="binding site" evidence="12">
    <location>
        <position position="222"/>
    </location>
    <ligand>
        <name>UTP</name>
        <dbReference type="ChEBI" id="CHEBI:46398"/>
    </ligand>
</feature>
<dbReference type="PROSITE" id="PS51273">
    <property type="entry name" value="GATASE_TYPE_1"/>
    <property type="match status" value="1"/>
</dbReference>
<dbReference type="SUPFAM" id="SSF52540">
    <property type="entry name" value="P-loop containing nucleoside triphosphate hydrolases"/>
    <property type="match status" value="1"/>
</dbReference>
<dbReference type="FunFam" id="3.40.50.880:FF:000002">
    <property type="entry name" value="CTP synthase"/>
    <property type="match status" value="1"/>
</dbReference>
<gene>
    <name evidence="12" type="primary">pyrG</name>
    <name evidence="15" type="ORF">SAMN05216571_10298</name>
</gene>
<feature type="binding site" evidence="12">
    <location>
        <begin position="146"/>
        <end position="148"/>
    </location>
    <ligand>
        <name>CTP</name>
        <dbReference type="ChEBI" id="CHEBI:37563"/>
        <note>allosteric inhibitor</note>
    </ligand>
</feature>
<keyword evidence="7 12" id="KW-0460">Magnesium</keyword>
<feature type="binding site" evidence="12">
    <location>
        <position position="469"/>
    </location>
    <ligand>
        <name>L-glutamine</name>
        <dbReference type="ChEBI" id="CHEBI:58359"/>
    </ligand>
</feature>
<dbReference type="NCBIfam" id="NF003792">
    <property type="entry name" value="PRK05380.1"/>
    <property type="match status" value="1"/>
</dbReference>
<proteinExistence type="inferred from homology"/>
<feature type="binding site" evidence="12">
    <location>
        <begin position="14"/>
        <end position="19"/>
    </location>
    <ligand>
        <name>ATP</name>
        <dbReference type="ChEBI" id="CHEBI:30616"/>
    </ligand>
</feature>
<dbReference type="Proteomes" id="UP000198641">
    <property type="component" value="Unassembled WGS sequence"/>
</dbReference>
<dbReference type="InterPro" id="IPR017456">
    <property type="entry name" value="CTP_synthase_N"/>
</dbReference>
<feature type="binding site" evidence="12">
    <location>
        <position position="13"/>
    </location>
    <ligand>
        <name>CTP</name>
        <dbReference type="ChEBI" id="CHEBI:37563"/>
        <note>allosteric inhibitor</note>
    </ligand>
</feature>
<feature type="active site" evidence="12">
    <location>
        <position position="516"/>
    </location>
</feature>
<sequence>MTRYIFVTGGVVSSLGKGIASASLAAILEARGLKVTMLKLDPYINVDPGTMSPFQHGEVFVTEDGAETDLDLGHYERFIRTKMTQSNNFTTGRVYEHVLRKERRGDYLGGTVQVIPHITDEIKRRVYEGGEGFDVALVEIGGTVGDIESLPFLESIRQIRSELGANRAIFMHLTLVPYIQTAGETKTKPTQHSVKELRSIGIQPDILICRSEVELEETERRKIALFTNVEERAVVPLQDADTIYRIPLMLHEHGLDEIVCDKLRLEADEAELDEWVRVLDAKLNPLKSVNIAMVGKYMELLDAYKSLNEALIHAGIQNRIKVNIDYIDSEDIERHGPERLAGKDAILVPGGFGERGVEGKIATARFAREQKIPYLGICLGMQVAVIEFARHVAGWTDANSTEFTHDTKHPVVGLITEWLNAEGKIELRDEASDLGGTMRLGGQVCHLKPGSKAREAYGNDEIVERHRHRFEVNNQFIGELEKAGLVISGKSVDESLVEMVELPDHPWFVACQFHPEFTSTPRDGHPLFSGFIQAALEHKQMRARQQAQAQPQG</sequence>
<feature type="binding site" evidence="12">
    <location>
        <position position="402"/>
    </location>
    <ligand>
        <name>L-glutamine</name>
        <dbReference type="ChEBI" id="CHEBI:58359"/>
    </ligand>
</feature>
<dbReference type="NCBIfam" id="TIGR00337">
    <property type="entry name" value="PyrG"/>
    <property type="match status" value="1"/>
</dbReference>
<dbReference type="InterPro" id="IPR027417">
    <property type="entry name" value="P-loop_NTPase"/>
</dbReference>
<evidence type="ECO:0000256" key="7">
    <source>
        <dbReference type="ARBA" id="ARBA00022842"/>
    </source>
</evidence>
<evidence type="ECO:0000256" key="6">
    <source>
        <dbReference type="ARBA" id="ARBA00022840"/>
    </source>
</evidence>
<comment type="catalytic activity">
    <reaction evidence="10 12">
        <text>UTP + L-glutamine + ATP + H2O = CTP + L-glutamate + ADP + phosphate + 2 H(+)</text>
        <dbReference type="Rhea" id="RHEA:26426"/>
        <dbReference type="ChEBI" id="CHEBI:15377"/>
        <dbReference type="ChEBI" id="CHEBI:15378"/>
        <dbReference type="ChEBI" id="CHEBI:29985"/>
        <dbReference type="ChEBI" id="CHEBI:30616"/>
        <dbReference type="ChEBI" id="CHEBI:37563"/>
        <dbReference type="ChEBI" id="CHEBI:43474"/>
        <dbReference type="ChEBI" id="CHEBI:46398"/>
        <dbReference type="ChEBI" id="CHEBI:58359"/>
        <dbReference type="ChEBI" id="CHEBI:456216"/>
        <dbReference type="EC" id="6.3.4.2"/>
    </reaction>
</comment>
<feature type="binding site" evidence="12">
    <location>
        <position position="222"/>
    </location>
    <ligand>
        <name>CTP</name>
        <dbReference type="ChEBI" id="CHEBI:37563"/>
        <note>allosteric inhibitor</note>
    </ligand>
</feature>
<accession>A0A1G7P5U4</accession>
<feature type="region of interest" description="Amidoligase domain" evidence="12">
    <location>
        <begin position="1"/>
        <end position="265"/>
    </location>
</feature>
<dbReference type="GO" id="GO:0005524">
    <property type="term" value="F:ATP binding"/>
    <property type="evidence" value="ECO:0007669"/>
    <property type="project" value="UniProtKB-KW"/>
</dbReference>
<evidence type="ECO:0000259" key="14">
    <source>
        <dbReference type="Pfam" id="PF06418"/>
    </source>
</evidence>
<evidence type="ECO:0000256" key="9">
    <source>
        <dbReference type="ARBA" id="ARBA00022975"/>
    </source>
</evidence>
<dbReference type="Gene3D" id="3.40.50.880">
    <property type="match status" value="1"/>
</dbReference>
<dbReference type="InterPro" id="IPR029062">
    <property type="entry name" value="Class_I_gatase-like"/>
</dbReference>
<evidence type="ECO:0000256" key="5">
    <source>
        <dbReference type="ARBA" id="ARBA00022741"/>
    </source>
</evidence>
<feature type="binding site" evidence="12">
    <location>
        <begin position="186"/>
        <end position="191"/>
    </location>
    <ligand>
        <name>CTP</name>
        <dbReference type="ChEBI" id="CHEBI:37563"/>
        <note>allosteric inhibitor</note>
    </ligand>
</feature>
<dbReference type="GO" id="GO:0005829">
    <property type="term" value="C:cytosol"/>
    <property type="evidence" value="ECO:0007669"/>
    <property type="project" value="TreeGrafter"/>
</dbReference>
<dbReference type="InterPro" id="IPR033828">
    <property type="entry name" value="GATase1_CTP_Synthase"/>
</dbReference>
<dbReference type="Pfam" id="PF00117">
    <property type="entry name" value="GATase"/>
    <property type="match status" value="1"/>
</dbReference>
<comment type="caution">
    <text evidence="12">Lacks conserved residue(s) required for the propagation of feature annotation.</text>
</comment>
<evidence type="ECO:0000256" key="2">
    <source>
        <dbReference type="ARBA" id="ARBA00007533"/>
    </source>
</evidence>
<feature type="binding site" evidence="12">
    <location>
        <position position="13"/>
    </location>
    <ligand>
        <name>UTP</name>
        <dbReference type="ChEBI" id="CHEBI:46398"/>
    </ligand>
</feature>
<dbReference type="EC" id="6.3.4.2" evidence="12"/>
<reference evidence="15 16" key="1">
    <citation type="submission" date="2016-10" db="EMBL/GenBank/DDBJ databases">
        <authorList>
            <person name="de Groot N.N."/>
        </authorList>
    </citation>
    <scope>NUCLEOTIDE SEQUENCE [LARGE SCALE GENOMIC DNA]</scope>
    <source>
        <strain evidence="15 16">BH539</strain>
    </source>
</reference>
<organism evidence="15 16">
    <name type="scientific">Onishia taeanensis</name>
    <dbReference type="NCBI Taxonomy" id="284577"/>
    <lineage>
        <taxon>Bacteria</taxon>
        <taxon>Pseudomonadati</taxon>
        <taxon>Pseudomonadota</taxon>
        <taxon>Gammaproteobacteria</taxon>
        <taxon>Oceanospirillales</taxon>
        <taxon>Halomonadaceae</taxon>
        <taxon>Onishia</taxon>
    </lineage>
</organism>
<dbReference type="SUPFAM" id="SSF52317">
    <property type="entry name" value="Class I glutamine amidotransferase-like"/>
    <property type="match status" value="1"/>
</dbReference>
<comment type="function">
    <text evidence="11 12">Catalyzes the ATP-dependent amination of UTP to CTP with either L-glutamine or ammonia as the source of nitrogen. Regulates intracellular CTP levels through interactions with the four ribonucleotide triphosphates.</text>
</comment>
<comment type="subunit">
    <text evidence="12">Homotetramer.</text>
</comment>
<dbReference type="OrthoDB" id="9801107at2"/>
<evidence type="ECO:0000256" key="1">
    <source>
        <dbReference type="ARBA" id="ARBA00005171"/>
    </source>
</evidence>
<feature type="binding site" evidence="12">
    <location>
        <position position="240"/>
    </location>
    <ligand>
        <name>ATP</name>
        <dbReference type="ChEBI" id="CHEBI:30616"/>
    </ligand>
</feature>
<comment type="miscellaneous">
    <text evidence="12">CTPSs have evolved a hybrid strategy for distinguishing between UTP and CTP. The overlapping regions of the product feedback inhibitory and substrate sites recognize a common feature in both compounds, the triphosphate moiety. To differentiate isosteric substrate and product pyrimidine rings, an additional pocket far from the expected kinase/ligase catalytic site, specifically recognizes the cytosine and ribose portions of the product inhibitor.</text>
</comment>
<feature type="domain" description="Glutamine amidotransferase" evidence="13">
    <location>
        <begin position="300"/>
        <end position="533"/>
    </location>
</feature>
<feature type="binding site" evidence="12">
    <location>
        <position position="139"/>
    </location>
    <ligand>
        <name>Mg(2+)</name>
        <dbReference type="ChEBI" id="CHEBI:18420"/>
    </ligand>
</feature>
<dbReference type="HAMAP" id="MF_01227">
    <property type="entry name" value="PyrG"/>
    <property type="match status" value="1"/>
</dbReference>
<evidence type="ECO:0000256" key="10">
    <source>
        <dbReference type="ARBA" id="ARBA00047781"/>
    </source>
</evidence>
<dbReference type="InterPro" id="IPR017926">
    <property type="entry name" value="GATASE"/>
</dbReference>
<evidence type="ECO:0000313" key="15">
    <source>
        <dbReference type="EMBL" id="SDF80810.1"/>
    </source>
</evidence>
<dbReference type="GO" id="GO:0044210">
    <property type="term" value="P:'de novo' CTP biosynthetic process"/>
    <property type="evidence" value="ECO:0007669"/>
    <property type="project" value="UniProtKB-UniRule"/>
</dbReference>
<evidence type="ECO:0000256" key="12">
    <source>
        <dbReference type="HAMAP-Rule" id="MF_01227"/>
    </source>
</evidence>
<dbReference type="RefSeq" id="WP_092523019.1">
    <property type="nucleotide sequence ID" value="NZ_FNCI01000002.1"/>
</dbReference>
<keyword evidence="4 12" id="KW-0479">Metal-binding</keyword>
<name>A0A1G7P5U4_9GAMM</name>
<dbReference type="GO" id="GO:0004359">
    <property type="term" value="F:glutaminase activity"/>
    <property type="evidence" value="ECO:0007669"/>
    <property type="project" value="RHEA"/>
</dbReference>
<dbReference type="EMBL" id="FNCI01000002">
    <property type="protein sequence ID" value="SDF80810.1"/>
    <property type="molecule type" value="Genomic_DNA"/>
</dbReference>
<dbReference type="Pfam" id="PF06418">
    <property type="entry name" value="CTP_synth_N"/>
    <property type="match status" value="1"/>
</dbReference>
<keyword evidence="6 12" id="KW-0067">ATP-binding</keyword>
<dbReference type="GO" id="GO:0042802">
    <property type="term" value="F:identical protein binding"/>
    <property type="evidence" value="ECO:0007669"/>
    <property type="project" value="TreeGrafter"/>
</dbReference>
<keyword evidence="8 12" id="KW-0315">Glutamine amidotransferase</keyword>
<feature type="active site" evidence="12">
    <location>
        <position position="514"/>
    </location>
</feature>
<feature type="binding site" evidence="12">
    <location>
        <position position="71"/>
    </location>
    <ligand>
        <name>ATP</name>
        <dbReference type="ChEBI" id="CHEBI:30616"/>
    </ligand>
</feature>
<evidence type="ECO:0000259" key="13">
    <source>
        <dbReference type="Pfam" id="PF00117"/>
    </source>
</evidence>
<dbReference type="GO" id="GO:0019856">
    <property type="term" value="P:pyrimidine nucleobase biosynthetic process"/>
    <property type="evidence" value="ECO:0007669"/>
    <property type="project" value="TreeGrafter"/>
</dbReference>
<feature type="binding site" evidence="12">
    <location>
        <begin position="186"/>
        <end position="191"/>
    </location>
    <ligand>
        <name>UTP</name>
        <dbReference type="ChEBI" id="CHEBI:46398"/>
    </ligand>
</feature>
<keyword evidence="9 12" id="KW-0665">Pyrimidine biosynthesis</keyword>
<dbReference type="CDD" id="cd01746">
    <property type="entry name" value="GATase1_CTP_Synthase"/>
    <property type="match status" value="1"/>
</dbReference>
<dbReference type="FunFam" id="3.40.50.300:FF:000009">
    <property type="entry name" value="CTP synthase"/>
    <property type="match status" value="1"/>
</dbReference>
<dbReference type="InterPro" id="IPR004468">
    <property type="entry name" value="CTP_synthase"/>
</dbReference>
<evidence type="ECO:0000256" key="4">
    <source>
        <dbReference type="ARBA" id="ARBA00022723"/>
    </source>
</evidence>
<feature type="binding site" evidence="12">
    <location>
        <position position="351"/>
    </location>
    <ligand>
        <name>L-glutamine</name>
        <dbReference type="ChEBI" id="CHEBI:58359"/>
    </ligand>
</feature>
<dbReference type="GO" id="GO:0046872">
    <property type="term" value="F:metal ion binding"/>
    <property type="evidence" value="ECO:0007669"/>
    <property type="project" value="UniProtKB-KW"/>
</dbReference>
<comment type="activity regulation">
    <text evidence="12">Allosterically activated by GTP, when glutamine is the substrate; GTP has no effect on the reaction when ammonia is the substrate. The allosteric effector GTP functions by stabilizing the protein conformation that binds the tetrahedral intermediate(s) formed during glutamine hydrolysis. Inhibited by the product CTP, via allosteric rather than competitive inhibition.</text>
</comment>
<dbReference type="STRING" id="284577.SAMN05216571_10298"/>